<feature type="transmembrane region" description="Helical" evidence="1">
    <location>
        <begin position="904"/>
        <end position="926"/>
    </location>
</feature>
<protein>
    <submittedName>
        <fullName evidence="2">Efflux RND transporter permease subunit</fullName>
    </submittedName>
</protein>
<feature type="transmembrane region" description="Helical" evidence="1">
    <location>
        <begin position="457"/>
        <end position="479"/>
    </location>
</feature>
<dbReference type="InterPro" id="IPR027463">
    <property type="entry name" value="AcrB_DN_DC_subdom"/>
</dbReference>
<dbReference type="Gene3D" id="3.30.70.1430">
    <property type="entry name" value="Multidrug efflux transporter AcrB pore domain"/>
    <property type="match status" value="2"/>
</dbReference>
<feature type="transmembrane region" description="Helical" evidence="1">
    <location>
        <begin position="384"/>
        <end position="405"/>
    </location>
</feature>
<evidence type="ECO:0000313" key="2">
    <source>
        <dbReference type="EMBL" id="MFC5768393.1"/>
    </source>
</evidence>
<dbReference type="Gene3D" id="3.30.70.1320">
    <property type="entry name" value="Multidrug efflux transporter AcrB pore domain like"/>
    <property type="match status" value="1"/>
</dbReference>
<dbReference type="PANTHER" id="PTHR32063:SF77">
    <property type="entry name" value="ACR FAMILY TRANSPORT PROTEIN"/>
    <property type="match status" value="1"/>
</dbReference>
<dbReference type="Gene3D" id="3.30.70.1440">
    <property type="entry name" value="Multidrug efflux transporter AcrB pore domain"/>
    <property type="match status" value="1"/>
</dbReference>
<dbReference type="RefSeq" id="WP_096448621.1">
    <property type="nucleotide sequence ID" value="NZ_JBHSOG010000010.1"/>
</dbReference>
<gene>
    <name evidence="2" type="ORF">ACFPTN_03315</name>
</gene>
<dbReference type="Proteomes" id="UP001595974">
    <property type="component" value="Unassembled WGS sequence"/>
</dbReference>
<keyword evidence="3" id="KW-1185">Reference proteome</keyword>
<accession>A0ABW1AMP6</accession>
<feature type="transmembrane region" description="Helical" evidence="1">
    <location>
        <begin position="333"/>
        <end position="351"/>
    </location>
</feature>
<feature type="transmembrane region" description="Helical" evidence="1">
    <location>
        <begin position="978"/>
        <end position="1004"/>
    </location>
</feature>
<dbReference type="PANTHER" id="PTHR32063">
    <property type="match status" value="1"/>
</dbReference>
<feature type="transmembrane region" description="Helical" evidence="1">
    <location>
        <begin position="947"/>
        <end position="966"/>
    </location>
</feature>
<feature type="transmembrane region" description="Helical" evidence="1">
    <location>
        <begin position="874"/>
        <end position="898"/>
    </location>
</feature>
<dbReference type="InterPro" id="IPR001036">
    <property type="entry name" value="Acrflvin-R"/>
</dbReference>
<dbReference type="Pfam" id="PF00873">
    <property type="entry name" value="ACR_tran"/>
    <property type="match status" value="1"/>
</dbReference>
<dbReference type="SUPFAM" id="SSF82866">
    <property type="entry name" value="Multidrug efflux transporter AcrB transmembrane domain"/>
    <property type="match status" value="2"/>
</dbReference>
<reference evidence="3" key="1">
    <citation type="journal article" date="2019" name="Int. J. Syst. Evol. Microbiol.">
        <title>The Global Catalogue of Microorganisms (GCM) 10K type strain sequencing project: providing services to taxonomists for standard genome sequencing and annotation.</title>
        <authorList>
            <consortium name="The Broad Institute Genomics Platform"/>
            <consortium name="The Broad Institute Genome Sequencing Center for Infectious Disease"/>
            <person name="Wu L."/>
            <person name="Ma J."/>
        </authorList>
    </citation>
    <scope>NUCLEOTIDE SEQUENCE [LARGE SCALE GENOMIC DNA]</scope>
    <source>
        <strain evidence="3">SHR3</strain>
    </source>
</reference>
<feature type="transmembrane region" description="Helical" evidence="1">
    <location>
        <begin position="425"/>
        <end position="445"/>
    </location>
</feature>
<proteinExistence type="predicted"/>
<sequence length="1030" mass="110883">MNVSAWSIRNPIPSILLFLLLTVLGLIGFRAMKIQQFPDIDLPTVVVTASLPGAAPAQLETEVARKLENSIATVQGVKHIYTKVQDGLATVTTEFRLEKPTQEAVDDVRDAVARIRSDLPGDLRDPIVSRINVSGAPILTYTVASDRMDDEALSWFVDNTVAKRMLSVAGVGAVARVGGVSRELRVELDPRRLLALKASAADISRQLRLIQQEAAGRRADIGGIEQSVRTIATVRSAEELAAMEIVLPDGRRVRLDQLATISDTVAERRSAALLDGRPVVGFEITRSRGAGEVEVADGVHAELARLQAEHPDIAITEAFNFVDPVQENFDGSMSLLLEGAALAVAVVWLFLRDWRATAVSATALPLSVLPAFAAMWLMGFTLNVVTLLSLSLVVGILVDDAIVEIENIMRHLRMGKTPYDAAMEAADEIGLAVIATTFTLIAVFLPTAFMSGVAGKFFVQFGWTAAIAVFFSLVVARLLTPMMAAYLLKAPRGGHHEPGWLGRYLGWADWCLKHRLVTMLAAVAFFVGSFALVPLLPTGFIPPDDLSQTQVHLALPPGATLEESLAVAEEARVIVRRNPHVRLVYTAVGGGAAGSDPFTPRGAAEVRKATLTINLTPRGERGGMRKQDVENALREALAALPGVRVQVGLGGSNEKYVLVLASENGEALAEHARQVERELRTLPGIGNVNTTASLVRPEVVVRPDFARAADLGVTAAAIGDTLRIATTGDYDQGLPKFNLSQRQVPIVVKLPAQARRDFALLEQLSVPGTRGPVPLGNVATVAIDSGPVEIDRYDRLRNINFEIELNQQPLGEVEKQALALPGMRDLPPGVIHTTVGDAEAMNELFASFGLAMLTGVLCIYIVLVLLFHDFVQPVTILAALVLSVPGAFLALFVTHSALSMPSMIGLIMLMGIATKNSILLIDYVVLARREHGLSRFEALLDACRKRARPIVMTTVAMGAGMMPIALGLGTDPSFRAPMAIVVIGGLITSTFLSLLVIPVVFTYVDDAIEKMKHLRRGRRAWKNENRASAG</sequence>
<name>A0ABW1AMP6_9RHOO</name>
<dbReference type="PRINTS" id="PR00702">
    <property type="entry name" value="ACRIFLAVINRP"/>
</dbReference>
<keyword evidence="1" id="KW-1133">Transmembrane helix</keyword>
<dbReference type="SUPFAM" id="SSF82693">
    <property type="entry name" value="Multidrug efflux transporter AcrB pore domain, PN1, PN2, PC1 and PC2 subdomains"/>
    <property type="match status" value="3"/>
</dbReference>
<dbReference type="Gene3D" id="3.30.2090.10">
    <property type="entry name" value="Multidrug efflux transporter AcrB TolC docking domain, DN and DC subdomains"/>
    <property type="match status" value="2"/>
</dbReference>
<feature type="transmembrane region" description="Helical" evidence="1">
    <location>
        <begin position="844"/>
        <end position="867"/>
    </location>
</feature>
<keyword evidence="1" id="KW-0472">Membrane</keyword>
<keyword evidence="1" id="KW-0812">Transmembrane</keyword>
<dbReference type="Gene3D" id="1.20.1640.10">
    <property type="entry name" value="Multidrug efflux transporter AcrB transmembrane domain"/>
    <property type="match status" value="2"/>
</dbReference>
<dbReference type="EMBL" id="JBHSOG010000010">
    <property type="protein sequence ID" value="MFC5768393.1"/>
    <property type="molecule type" value="Genomic_DNA"/>
</dbReference>
<comment type="caution">
    <text evidence="2">The sequence shown here is derived from an EMBL/GenBank/DDBJ whole genome shotgun (WGS) entry which is preliminary data.</text>
</comment>
<feature type="transmembrane region" description="Helical" evidence="1">
    <location>
        <begin position="516"/>
        <end position="536"/>
    </location>
</feature>
<evidence type="ECO:0000256" key="1">
    <source>
        <dbReference type="SAM" id="Phobius"/>
    </source>
</evidence>
<feature type="transmembrane region" description="Helical" evidence="1">
    <location>
        <begin position="358"/>
        <end position="378"/>
    </location>
</feature>
<evidence type="ECO:0000313" key="3">
    <source>
        <dbReference type="Proteomes" id="UP001595974"/>
    </source>
</evidence>
<organism evidence="2 3">
    <name type="scientific">Thauera sinica</name>
    <dbReference type="NCBI Taxonomy" id="2665146"/>
    <lineage>
        <taxon>Bacteria</taxon>
        <taxon>Pseudomonadati</taxon>
        <taxon>Pseudomonadota</taxon>
        <taxon>Betaproteobacteria</taxon>
        <taxon>Rhodocyclales</taxon>
        <taxon>Zoogloeaceae</taxon>
        <taxon>Thauera</taxon>
    </lineage>
</organism>
<dbReference type="SUPFAM" id="SSF82714">
    <property type="entry name" value="Multidrug efflux transporter AcrB TolC docking domain, DN and DC subdomains"/>
    <property type="match status" value="2"/>
</dbReference>